<dbReference type="Proteomes" id="UP000239273">
    <property type="component" value="Unassembled WGS sequence"/>
</dbReference>
<dbReference type="OrthoDB" id="9975620at2"/>
<evidence type="ECO:0000313" key="2">
    <source>
        <dbReference type="EMBL" id="PQJ87434.1"/>
    </source>
</evidence>
<reference evidence="1" key="1">
    <citation type="journal article" date="2014" name="Int. J. Syst. Evol. Microbiol.">
        <title>Complete genome of a new Firmicutes species belonging to the dominant human colonic microbiota ('Ruminococcus bicirculans') reveals two chromosomes and a selective capacity to utilize plant glucans.</title>
        <authorList>
            <consortium name="NISC Comparative Sequencing Program"/>
            <person name="Wegmann U."/>
            <person name="Louis P."/>
            <person name="Goesmann A."/>
            <person name="Henrissat B."/>
            <person name="Duncan S.H."/>
            <person name="Flint H.J."/>
        </authorList>
    </citation>
    <scope>NUCLEOTIDE SEQUENCE</scope>
    <source>
        <strain evidence="1">NBRC 105001</strain>
    </source>
</reference>
<protein>
    <submittedName>
        <fullName evidence="2">Uncharacterized protein</fullName>
    </submittedName>
</protein>
<reference evidence="4" key="3">
    <citation type="journal article" date="2019" name="Int. J. Syst. Evol. Microbiol.">
        <title>The Global Catalogue of Microorganisms (GCM) 10K type strain sequencing project: providing services to taxonomists for standard genome sequencing and annotation.</title>
        <authorList>
            <consortium name="The Broad Institute Genomics Platform"/>
            <consortium name="The Broad Institute Genome Sequencing Center for Infectious Disease"/>
            <person name="Wu L."/>
            <person name="Ma J."/>
        </authorList>
    </citation>
    <scope>NUCLEOTIDE SEQUENCE [LARGE SCALE GENOMIC DNA]</scope>
    <source>
        <strain evidence="4">NBRC 105001</strain>
    </source>
</reference>
<name>A0A2S7X7U6_9GAMM</name>
<accession>A0A2S7X7U6</accession>
<evidence type="ECO:0000313" key="1">
    <source>
        <dbReference type="EMBL" id="GLR77289.1"/>
    </source>
</evidence>
<comment type="caution">
    <text evidence="2">The sequence shown here is derived from an EMBL/GenBank/DDBJ whole genome shotgun (WGS) entry which is preliminary data.</text>
</comment>
<sequence>MITLKDCSVTNCGSVFGLSGNVELNIDGLYVDNCSTVYDIDSEDSNINAHATNLHIKNTDTYIKVGKNKTDTVTPVNNIKQIQVPIPPSNESQSLMRIAQQYISMTTKSE</sequence>
<reference evidence="1" key="4">
    <citation type="submission" date="2023-01" db="EMBL/GenBank/DDBJ databases">
        <title>Draft genome sequence of Aliivibrio sifiae strain NBRC 105001.</title>
        <authorList>
            <person name="Sun Q."/>
            <person name="Mori K."/>
        </authorList>
    </citation>
    <scope>NUCLEOTIDE SEQUENCE</scope>
    <source>
        <strain evidence="1">NBRC 105001</strain>
    </source>
</reference>
<evidence type="ECO:0000313" key="4">
    <source>
        <dbReference type="Proteomes" id="UP001156660"/>
    </source>
</evidence>
<proteinExistence type="predicted"/>
<dbReference type="EMBL" id="BSOU01000041">
    <property type="protein sequence ID" value="GLR77289.1"/>
    <property type="molecule type" value="Genomic_DNA"/>
</dbReference>
<dbReference type="EMBL" id="MSCP01000002">
    <property type="protein sequence ID" value="PQJ87434.1"/>
    <property type="molecule type" value="Genomic_DNA"/>
</dbReference>
<dbReference type="Proteomes" id="UP001156660">
    <property type="component" value="Unassembled WGS sequence"/>
</dbReference>
<organism evidence="2 3">
    <name type="scientific">Aliivibrio sifiae</name>
    <dbReference type="NCBI Taxonomy" id="566293"/>
    <lineage>
        <taxon>Bacteria</taxon>
        <taxon>Pseudomonadati</taxon>
        <taxon>Pseudomonadota</taxon>
        <taxon>Gammaproteobacteria</taxon>
        <taxon>Vibrionales</taxon>
        <taxon>Vibrionaceae</taxon>
        <taxon>Aliivibrio</taxon>
    </lineage>
</organism>
<keyword evidence="4" id="KW-1185">Reference proteome</keyword>
<evidence type="ECO:0000313" key="3">
    <source>
        <dbReference type="Proteomes" id="UP000239273"/>
    </source>
</evidence>
<dbReference type="RefSeq" id="WP_105063914.1">
    <property type="nucleotide sequence ID" value="NZ_BSOU01000041.1"/>
</dbReference>
<gene>
    <name evidence="2" type="ORF">BTO23_15080</name>
    <name evidence="1" type="ORF">GCM10007855_41640</name>
</gene>
<reference evidence="2 3" key="2">
    <citation type="submission" date="2016-12" db="EMBL/GenBank/DDBJ databases">
        <title>Diversity of luminous bacteria.</title>
        <authorList>
            <person name="Yoshizawa S."/>
            <person name="Kogure K."/>
        </authorList>
    </citation>
    <scope>NUCLEOTIDE SEQUENCE [LARGE SCALE GENOMIC DNA]</scope>
    <source>
        <strain evidence="2 3">NBRC 105001</strain>
    </source>
</reference>
<dbReference type="AlphaFoldDB" id="A0A2S7X7U6"/>